<feature type="non-terminal residue" evidence="2">
    <location>
        <position position="1"/>
    </location>
</feature>
<reference evidence="2" key="1">
    <citation type="submission" date="2013-11" db="EMBL/GenBank/DDBJ databases">
        <title>Genome sequence of the fusiform rust pathogen reveals effectors for host alternation and coevolution with pine.</title>
        <authorList>
            <consortium name="DOE Joint Genome Institute"/>
            <person name="Smith K."/>
            <person name="Pendleton A."/>
            <person name="Kubisiak T."/>
            <person name="Anderson C."/>
            <person name="Salamov A."/>
            <person name="Aerts A."/>
            <person name="Riley R."/>
            <person name="Clum A."/>
            <person name="Lindquist E."/>
            <person name="Ence D."/>
            <person name="Campbell M."/>
            <person name="Kronenberg Z."/>
            <person name="Feau N."/>
            <person name="Dhillon B."/>
            <person name="Hamelin R."/>
            <person name="Burleigh J."/>
            <person name="Smith J."/>
            <person name="Yandell M."/>
            <person name="Nelson C."/>
            <person name="Grigoriev I."/>
            <person name="Davis J."/>
        </authorList>
    </citation>
    <scope>NUCLEOTIDE SEQUENCE</scope>
    <source>
        <strain evidence="2">G11</strain>
    </source>
</reference>
<comment type="caution">
    <text evidence="2">The sequence shown here is derived from an EMBL/GenBank/DDBJ whole genome shotgun (WGS) entry which is preliminary data.</text>
</comment>
<feature type="domain" description="CxC1-like cysteine cluster associated with KDZ transposases" evidence="1">
    <location>
        <begin position="1"/>
        <end position="52"/>
    </location>
</feature>
<name>A0A9P6T919_9BASI</name>
<proteinExistence type="predicted"/>
<accession>A0A9P6T919</accession>
<dbReference type="InterPro" id="IPR041320">
    <property type="entry name" value="CxC1"/>
</dbReference>
<protein>
    <recommendedName>
        <fullName evidence="1">CxC1-like cysteine cluster associated with KDZ transposases domain-containing protein</fullName>
    </recommendedName>
</protein>
<dbReference type="PANTHER" id="PTHR33096:SF1">
    <property type="entry name" value="CXC1-LIKE CYSTEINE CLUSTER ASSOCIATED WITH KDZ TRANSPOSASES DOMAIN-CONTAINING PROTEIN"/>
    <property type="match status" value="1"/>
</dbReference>
<dbReference type="PANTHER" id="PTHR33096">
    <property type="entry name" value="CXC2 DOMAIN-CONTAINING PROTEIN"/>
    <property type="match status" value="1"/>
</dbReference>
<dbReference type="Proteomes" id="UP000886653">
    <property type="component" value="Unassembled WGS sequence"/>
</dbReference>
<evidence type="ECO:0000313" key="2">
    <source>
        <dbReference type="EMBL" id="KAG0143616.1"/>
    </source>
</evidence>
<keyword evidence="3" id="KW-1185">Reference proteome</keyword>
<dbReference type="Pfam" id="PF18802">
    <property type="entry name" value="CxC1"/>
    <property type="match status" value="1"/>
</dbReference>
<gene>
    <name evidence="2" type="ORF">CROQUDRAFT_48576</name>
</gene>
<dbReference type="EMBL" id="MU167315">
    <property type="protein sequence ID" value="KAG0143616.1"/>
    <property type="molecule type" value="Genomic_DNA"/>
</dbReference>
<dbReference type="OrthoDB" id="2498779at2759"/>
<evidence type="ECO:0000259" key="1">
    <source>
        <dbReference type="Pfam" id="PF18802"/>
    </source>
</evidence>
<sequence length="138" mass="15663">LIYAGYLSSSPEEPCTAFSIPLFQMDHQIWQNSAISTQAFVNGIMNFIDEQSHFPLYAHTHNEKKAKLDLCKPFSHSVDLFQHILHLQEEIYKEGLKLSVLDCYAETCPHCFGPAFGEVKQSPVVPDFLVSLDANFQQ</sequence>
<dbReference type="AlphaFoldDB" id="A0A9P6T919"/>
<evidence type="ECO:0000313" key="3">
    <source>
        <dbReference type="Proteomes" id="UP000886653"/>
    </source>
</evidence>
<organism evidence="2 3">
    <name type="scientific">Cronartium quercuum f. sp. fusiforme G11</name>
    <dbReference type="NCBI Taxonomy" id="708437"/>
    <lineage>
        <taxon>Eukaryota</taxon>
        <taxon>Fungi</taxon>
        <taxon>Dikarya</taxon>
        <taxon>Basidiomycota</taxon>
        <taxon>Pucciniomycotina</taxon>
        <taxon>Pucciniomycetes</taxon>
        <taxon>Pucciniales</taxon>
        <taxon>Coleosporiaceae</taxon>
        <taxon>Cronartium</taxon>
    </lineage>
</organism>